<sequence length="68" mass="7605">MIPIVFACLLPPPGTVLCDTCCMYAIIVNFNNAKREKNGESSMAAGVFQQHGKLYKTTTIRFKSRNKH</sequence>
<organism evidence="2">
    <name type="scientific">Anopheles braziliensis</name>
    <dbReference type="NCBI Taxonomy" id="58242"/>
    <lineage>
        <taxon>Eukaryota</taxon>
        <taxon>Metazoa</taxon>
        <taxon>Ecdysozoa</taxon>
        <taxon>Arthropoda</taxon>
        <taxon>Hexapoda</taxon>
        <taxon>Insecta</taxon>
        <taxon>Pterygota</taxon>
        <taxon>Neoptera</taxon>
        <taxon>Endopterygota</taxon>
        <taxon>Diptera</taxon>
        <taxon>Nematocera</taxon>
        <taxon>Culicoidea</taxon>
        <taxon>Culicidae</taxon>
        <taxon>Anophelinae</taxon>
        <taxon>Anopheles</taxon>
    </lineage>
</organism>
<feature type="chain" id="PRO_5014630211" evidence="1">
    <location>
        <begin position="19"/>
        <end position="68"/>
    </location>
</feature>
<proteinExistence type="predicted"/>
<keyword evidence="1" id="KW-0732">Signal</keyword>
<feature type="signal peptide" evidence="1">
    <location>
        <begin position="1"/>
        <end position="18"/>
    </location>
</feature>
<reference evidence="2" key="1">
    <citation type="submission" date="2018-01" db="EMBL/GenBank/DDBJ databases">
        <title>An insight into the sialome of Amazonian anophelines.</title>
        <authorList>
            <person name="Ribeiro J.M."/>
            <person name="Scarpassa V."/>
            <person name="Calvo E."/>
        </authorList>
    </citation>
    <scope>NUCLEOTIDE SEQUENCE</scope>
    <source>
        <tissue evidence="2">Salivary glands</tissue>
    </source>
</reference>
<dbReference type="AlphaFoldDB" id="A0A2M3ZU70"/>
<protein>
    <submittedName>
        <fullName evidence="2">Putative secreted peptide</fullName>
    </submittedName>
</protein>
<accession>A0A2M3ZU70</accession>
<evidence type="ECO:0000313" key="2">
    <source>
        <dbReference type="EMBL" id="MBW32071.1"/>
    </source>
</evidence>
<name>A0A2M3ZU70_9DIPT</name>
<dbReference type="EMBL" id="GGFM01011320">
    <property type="protein sequence ID" value="MBW32071.1"/>
    <property type="molecule type" value="Transcribed_RNA"/>
</dbReference>
<evidence type="ECO:0000256" key="1">
    <source>
        <dbReference type="SAM" id="SignalP"/>
    </source>
</evidence>